<dbReference type="EMBL" id="CP006569">
    <property type="protein sequence ID" value="AHF78070.1"/>
    <property type="molecule type" value="Genomic_DNA"/>
</dbReference>
<dbReference type="SUPFAM" id="SSF46689">
    <property type="entry name" value="Homeodomain-like"/>
    <property type="match status" value="1"/>
</dbReference>
<dbReference type="Gene3D" id="3.40.50.10490">
    <property type="entry name" value="Glucose-6-phosphate isomerase like protein, domain 1"/>
    <property type="match status" value="1"/>
</dbReference>
<evidence type="ECO:0000256" key="3">
    <source>
        <dbReference type="ARBA" id="ARBA00023163"/>
    </source>
</evidence>
<dbReference type="Gene3D" id="1.10.10.10">
    <property type="entry name" value="Winged helix-like DNA-binding domain superfamily/Winged helix DNA-binding domain"/>
    <property type="match status" value="1"/>
</dbReference>
<evidence type="ECO:0000256" key="2">
    <source>
        <dbReference type="ARBA" id="ARBA00023125"/>
    </source>
</evidence>
<protein>
    <submittedName>
        <fullName evidence="5">Putative transcriptional regulator, RpiR family</fullName>
    </submittedName>
</protein>
<dbReference type="Pfam" id="PF01418">
    <property type="entry name" value="HTH_6"/>
    <property type="match status" value="1"/>
</dbReference>
<proteinExistence type="predicted"/>
<dbReference type="GO" id="GO:0003677">
    <property type="term" value="F:DNA binding"/>
    <property type="evidence" value="ECO:0007669"/>
    <property type="project" value="UniProtKB-KW"/>
</dbReference>
<dbReference type="OrthoDB" id="3237351at2"/>
<dbReference type="KEGG" id="sod:Sant_3064"/>
<evidence type="ECO:0000313" key="6">
    <source>
        <dbReference type="Proteomes" id="UP000019028"/>
    </source>
</evidence>
<keyword evidence="3" id="KW-0804">Transcription</keyword>
<dbReference type="InterPro" id="IPR001347">
    <property type="entry name" value="SIS_dom"/>
</dbReference>
<dbReference type="PATRIC" id="fig|1239307.3.peg.3374"/>
<dbReference type="InterPro" id="IPR047640">
    <property type="entry name" value="RpiR-like"/>
</dbReference>
<gene>
    <name evidence="5" type="ORF">Sant_3064</name>
</gene>
<organism evidence="5 6">
    <name type="scientific">Sodalis praecaptivus</name>
    <dbReference type="NCBI Taxonomy" id="1239307"/>
    <lineage>
        <taxon>Bacteria</taxon>
        <taxon>Pseudomonadati</taxon>
        <taxon>Pseudomonadota</taxon>
        <taxon>Gammaproteobacteria</taxon>
        <taxon>Enterobacterales</taxon>
        <taxon>Bruguierivoracaceae</taxon>
        <taxon>Sodalis</taxon>
    </lineage>
</organism>
<evidence type="ECO:0000256" key="1">
    <source>
        <dbReference type="ARBA" id="ARBA00023015"/>
    </source>
</evidence>
<dbReference type="PROSITE" id="PS51071">
    <property type="entry name" value="HTH_RPIR"/>
    <property type="match status" value="1"/>
</dbReference>
<keyword evidence="6" id="KW-1185">Reference proteome</keyword>
<evidence type="ECO:0000259" key="4">
    <source>
        <dbReference type="PROSITE" id="PS51071"/>
    </source>
</evidence>
<feature type="domain" description="HTH rpiR-type" evidence="4">
    <location>
        <begin position="8"/>
        <end position="84"/>
    </location>
</feature>
<evidence type="ECO:0000313" key="5">
    <source>
        <dbReference type="EMBL" id="AHF78070.1"/>
    </source>
</evidence>
<dbReference type="CDD" id="cd05013">
    <property type="entry name" value="SIS_RpiR"/>
    <property type="match status" value="1"/>
</dbReference>
<dbReference type="GO" id="GO:1901135">
    <property type="term" value="P:carbohydrate derivative metabolic process"/>
    <property type="evidence" value="ECO:0007669"/>
    <property type="project" value="InterPro"/>
</dbReference>
<sequence length="285" mass="31619">MDDAPEAPQLIQRLRTGLAQLSPTERKVARALLADYPSAGLDSVQSLAQQAQVSAPSVVRFARRLGFRGFVELQQALRAELSWRSNGPLQLLDRRQTAGCHAELMETSLQATCHAISQSLRHIPAFDMQQAIELLSQGGKRVTLGGGRFSQSLAIYLERHLRQLRPQVMLLPEVPHQRILPIVDAGRQDIFVLFDFRRYQRTMATLAQQVTERGATLILVTDSHLSPLAAHAQVVLPVQVESCWPFDTHAAAFVLTETLAAGVLARLGDQALERMAQWEQLDPQA</sequence>
<dbReference type="InterPro" id="IPR035472">
    <property type="entry name" value="RpiR-like_SIS"/>
</dbReference>
<dbReference type="SUPFAM" id="SSF53697">
    <property type="entry name" value="SIS domain"/>
    <property type="match status" value="1"/>
</dbReference>
<dbReference type="PANTHER" id="PTHR30514">
    <property type="entry name" value="GLUCOKINASE"/>
    <property type="match status" value="1"/>
</dbReference>
<keyword evidence="1" id="KW-0805">Transcription regulation</keyword>
<dbReference type="GO" id="GO:0097367">
    <property type="term" value="F:carbohydrate derivative binding"/>
    <property type="evidence" value="ECO:0007669"/>
    <property type="project" value="InterPro"/>
</dbReference>
<keyword evidence="2" id="KW-0238">DNA-binding</keyword>
<name>W0I0T0_9GAMM</name>
<dbReference type="InterPro" id="IPR000281">
    <property type="entry name" value="HTH_RpiR"/>
</dbReference>
<dbReference type="GO" id="GO:0003700">
    <property type="term" value="F:DNA-binding transcription factor activity"/>
    <property type="evidence" value="ECO:0007669"/>
    <property type="project" value="InterPro"/>
</dbReference>
<dbReference type="InterPro" id="IPR046348">
    <property type="entry name" value="SIS_dom_sf"/>
</dbReference>
<reference evidence="5 6" key="1">
    <citation type="journal article" date="2014" name="Genome Biol. Evol.">
        <title>Genome degeneration and adaptation in a nascent stage of symbiosis.</title>
        <authorList>
            <person name="Oakeson K.F."/>
            <person name="Gil R."/>
            <person name="Clayton A.L."/>
            <person name="Dunn D.M."/>
            <person name="von Niederhausern A.C."/>
            <person name="Hamil C."/>
            <person name="Aoyagi A."/>
            <person name="Duval B."/>
            <person name="Baca A."/>
            <person name="Silva F.J."/>
            <person name="Vallier A."/>
            <person name="Jackson D.G."/>
            <person name="Latorre A."/>
            <person name="Weiss R.B."/>
            <person name="Heddi A."/>
            <person name="Moya A."/>
            <person name="Dale C."/>
        </authorList>
    </citation>
    <scope>NUCLEOTIDE SEQUENCE [LARGE SCALE GENOMIC DNA]</scope>
    <source>
        <strain evidence="5 6">HS1</strain>
    </source>
</reference>
<dbReference type="PANTHER" id="PTHR30514:SF18">
    <property type="entry name" value="RPIR-FAMILY TRANSCRIPTIONAL REGULATOR"/>
    <property type="match status" value="1"/>
</dbReference>
<dbReference type="HOGENOM" id="CLU_055769_1_2_6"/>
<dbReference type="Proteomes" id="UP000019028">
    <property type="component" value="Chromosome"/>
</dbReference>
<dbReference type="AlphaFoldDB" id="W0I0T0"/>
<dbReference type="Pfam" id="PF01380">
    <property type="entry name" value="SIS"/>
    <property type="match status" value="1"/>
</dbReference>
<dbReference type="InterPro" id="IPR036388">
    <property type="entry name" value="WH-like_DNA-bd_sf"/>
</dbReference>
<dbReference type="InterPro" id="IPR009057">
    <property type="entry name" value="Homeodomain-like_sf"/>
</dbReference>
<accession>W0I0T0</accession>